<dbReference type="PANTHER" id="PTHR43182:SF1">
    <property type="entry name" value="COBALT-PRECORRIN-7 C(5)-METHYLTRANSFERASE"/>
    <property type="match status" value="1"/>
</dbReference>
<dbReference type="CDD" id="cd02440">
    <property type="entry name" value="AdoMet_MTases"/>
    <property type="match status" value="1"/>
</dbReference>
<keyword evidence="2" id="KW-0169">Cobalamin biosynthesis</keyword>
<evidence type="ECO:0000256" key="3">
    <source>
        <dbReference type="ARBA" id="ARBA00022603"/>
    </source>
</evidence>
<evidence type="ECO:0000256" key="2">
    <source>
        <dbReference type="ARBA" id="ARBA00022573"/>
    </source>
</evidence>
<reference evidence="7" key="1">
    <citation type="submission" date="2019-11" db="EMBL/GenBank/DDBJ databases">
        <authorList>
            <person name="Feng L."/>
        </authorList>
    </citation>
    <scope>NUCLEOTIDE SEQUENCE</scope>
    <source>
        <strain evidence="7">BhanseniiLFYP23</strain>
    </source>
</reference>
<keyword evidence="5" id="KW-0949">S-adenosyl-L-methionine</keyword>
<dbReference type="Pfam" id="PF00590">
    <property type="entry name" value="TP_methylase"/>
    <property type="match status" value="1"/>
</dbReference>
<dbReference type="PROSITE" id="PS51014">
    <property type="entry name" value="COBK_CBIJ"/>
    <property type="match status" value="1"/>
</dbReference>
<organism evidence="7">
    <name type="scientific">Blautia hansenii</name>
    <name type="common">Ruminococcus hansenii</name>
    <dbReference type="NCBI Taxonomy" id="1322"/>
    <lineage>
        <taxon>Bacteria</taxon>
        <taxon>Bacillati</taxon>
        <taxon>Bacillota</taxon>
        <taxon>Clostridia</taxon>
        <taxon>Lachnospirales</taxon>
        <taxon>Lachnospiraceae</taxon>
        <taxon>Blautia</taxon>
    </lineage>
</organism>
<dbReference type="CDD" id="cd11644">
    <property type="entry name" value="Precorrin-6Y-MT"/>
    <property type="match status" value="1"/>
</dbReference>
<comment type="pathway">
    <text evidence="1">Cofactor biosynthesis; adenosylcobalamin biosynthesis.</text>
</comment>
<dbReference type="RefSeq" id="WP_009247417.1">
    <property type="nucleotide sequence ID" value="NZ_CACRSY010000015.1"/>
</dbReference>
<sequence length="660" mass="73174">MCKVIVFAGTTEGRQLAQFLEKRQVPAHICVATEYGEQLLGENENLEISHERLNQEQIEELILKNNKPLVIDATHPYAAEVTKNIKAACENTGAEYLRVLRENQENADLGDCVYVETVEAAVDYLGKTTGNILATTGSKEAAKYTVLSDFENRVFLRVLSLPNVVEECSRLGFQGKNLLCMQGPFSKEFNIAMLRQLNCKYMVTKMSGKSGGFLEKLEAARACGCTLVVVGRPLKETGVSLQECKRILCRSFSLPSQAEISLVGIGMGNTDSLTKEAEKTIQEADLLIGASRMLESCEKKEQDIYVEYNSEKIASYIQEHPEYEKIAVVLSGDVGFHSGAKKLLAVLGNQVKVICGISSVAYFMSRIQKSWDDTVLTSNHGEEANLLSLIRQNKKVFSILGKNDSVSELAKKLLAYGMDEVVLYVGERLSYADEKIQKGTPETFADYEGDSLSVLYVENENYRQQSATHGIRDEEFLRDKVPMTKEEVRTVSLSKLRLFENSVCYDIGAGTGSVAIEMALRAYKGKVYAIEKKELAVELLKKNKEQFQADNLEIIEGLAPEAMKALEAPTHAFIGGSSGNMKEIMELLLEKNSKVRIVINCIALESVSEALECLKTLPVTDTEIVQMTVSKSKTVGRYHMMMGENPIYIISCTGNCQQRG</sequence>
<dbReference type="PANTHER" id="PTHR43182">
    <property type="entry name" value="COBALT-PRECORRIN-6B C(15)-METHYLTRANSFERASE (DECARBOXYLATING)"/>
    <property type="match status" value="1"/>
</dbReference>
<dbReference type="SUPFAM" id="SSF53790">
    <property type="entry name" value="Tetrapyrrole methylase"/>
    <property type="match status" value="1"/>
</dbReference>
<keyword evidence="4 7" id="KW-0808">Transferase</keyword>
<evidence type="ECO:0000256" key="4">
    <source>
        <dbReference type="ARBA" id="ARBA00022679"/>
    </source>
</evidence>
<proteinExistence type="predicted"/>
<dbReference type="NCBIfam" id="TIGR02469">
    <property type="entry name" value="CbiT"/>
    <property type="match status" value="1"/>
</dbReference>
<dbReference type="InterPro" id="IPR050714">
    <property type="entry name" value="Cobalamin_biosynth_MTase"/>
</dbReference>
<dbReference type="Gene3D" id="3.40.1010.10">
    <property type="entry name" value="Cobalt-precorrin-4 Transmethylase, Domain 1"/>
    <property type="match status" value="1"/>
</dbReference>
<feature type="domain" description="Tetrapyrrole methylase" evidence="6">
    <location>
        <begin position="260"/>
        <end position="442"/>
    </location>
</feature>
<dbReference type="GO" id="GO:0032259">
    <property type="term" value="P:methylation"/>
    <property type="evidence" value="ECO:0007669"/>
    <property type="project" value="UniProtKB-KW"/>
</dbReference>
<dbReference type="Gene3D" id="3.40.50.150">
    <property type="entry name" value="Vaccinia Virus protein VP39"/>
    <property type="match status" value="1"/>
</dbReference>
<dbReference type="InterPro" id="IPR014777">
    <property type="entry name" value="4pyrrole_Mease_sub1"/>
</dbReference>
<dbReference type="EMBL" id="CACRSY010000015">
    <property type="protein sequence ID" value="VYT27240.1"/>
    <property type="molecule type" value="Genomic_DNA"/>
</dbReference>
<dbReference type="NCBIfam" id="TIGR02467">
    <property type="entry name" value="CbiE"/>
    <property type="match status" value="1"/>
</dbReference>
<dbReference type="NCBIfam" id="TIGR00715">
    <property type="entry name" value="precor6x_red"/>
    <property type="match status" value="1"/>
</dbReference>
<dbReference type="InterPro" id="IPR003723">
    <property type="entry name" value="Precorrin-6x_reduct"/>
</dbReference>
<gene>
    <name evidence="7" type="primary">cbiT</name>
    <name evidence="7" type="ORF">BHLFYP23_00963</name>
</gene>
<name>A0A6N2VBC9_BLAHA</name>
<dbReference type="InterPro" id="IPR029063">
    <property type="entry name" value="SAM-dependent_MTases_sf"/>
</dbReference>
<keyword evidence="3 7" id="KW-0489">Methyltransferase</keyword>
<evidence type="ECO:0000256" key="5">
    <source>
        <dbReference type="ARBA" id="ARBA00022691"/>
    </source>
</evidence>
<dbReference type="InterPro" id="IPR014008">
    <property type="entry name" value="Cbl_synth_MTase_CbiT"/>
</dbReference>
<dbReference type="InterPro" id="IPR035996">
    <property type="entry name" value="4pyrrol_Methylase_sf"/>
</dbReference>
<dbReference type="InterPro" id="IPR000878">
    <property type="entry name" value="4pyrrol_Mease"/>
</dbReference>
<accession>A0A6N2VBC9</accession>
<dbReference type="AlphaFoldDB" id="A0A6N2VBC9"/>
<dbReference type="InterPro" id="IPR012818">
    <property type="entry name" value="CbiE"/>
</dbReference>
<dbReference type="GO" id="GO:0008276">
    <property type="term" value="F:protein methyltransferase activity"/>
    <property type="evidence" value="ECO:0007669"/>
    <property type="project" value="InterPro"/>
</dbReference>
<evidence type="ECO:0000259" key="6">
    <source>
        <dbReference type="Pfam" id="PF00590"/>
    </source>
</evidence>
<dbReference type="EC" id="2.1.1.-" evidence="7"/>
<evidence type="ECO:0000313" key="7">
    <source>
        <dbReference type="EMBL" id="VYT27240.1"/>
    </source>
</evidence>
<dbReference type="GO" id="GO:0016994">
    <property type="term" value="F:precorrin-6A reductase activity"/>
    <property type="evidence" value="ECO:0007669"/>
    <property type="project" value="InterPro"/>
</dbReference>
<dbReference type="GO" id="GO:0009236">
    <property type="term" value="P:cobalamin biosynthetic process"/>
    <property type="evidence" value="ECO:0007669"/>
    <property type="project" value="UniProtKB-UniPathway"/>
</dbReference>
<dbReference type="SUPFAM" id="SSF53335">
    <property type="entry name" value="S-adenosyl-L-methionine-dependent methyltransferases"/>
    <property type="match status" value="1"/>
</dbReference>
<dbReference type="UniPathway" id="UPA00148"/>
<protein>
    <submittedName>
        <fullName evidence="7">Putative cobalt-precorrin-6Y C(15)-methyltransferase [decarboxylating]</fullName>
        <ecNumber evidence="7">2.1.1.-</ecNumber>
    </submittedName>
</protein>
<evidence type="ECO:0000256" key="1">
    <source>
        <dbReference type="ARBA" id="ARBA00004953"/>
    </source>
</evidence>
<dbReference type="Pfam" id="PF02571">
    <property type="entry name" value="CbiJ"/>
    <property type="match status" value="1"/>
</dbReference>